<feature type="compositionally biased region" description="Basic and acidic residues" evidence="1">
    <location>
        <begin position="15"/>
        <end position="28"/>
    </location>
</feature>
<evidence type="ECO:0000256" key="1">
    <source>
        <dbReference type="SAM" id="MobiDB-lite"/>
    </source>
</evidence>
<dbReference type="Pfam" id="PF13976">
    <property type="entry name" value="gag_pre-integrs"/>
    <property type="match status" value="1"/>
</dbReference>
<evidence type="ECO:0000313" key="5">
    <source>
        <dbReference type="Proteomes" id="UP001472677"/>
    </source>
</evidence>
<dbReference type="InterPro" id="IPR054722">
    <property type="entry name" value="PolX-like_BBD"/>
</dbReference>
<name>A0ABR2G7V5_9ROSI</name>
<dbReference type="InterPro" id="IPR025724">
    <property type="entry name" value="GAG-pre-integrase_dom"/>
</dbReference>
<gene>
    <name evidence="4" type="ORF">V6N12_065028</name>
</gene>
<accession>A0ABR2G7V5</accession>
<evidence type="ECO:0000259" key="2">
    <source>
        <dbReference type="Pfam" id="PF13976"/>
    </source>
</evidence>
<organism evidence="4 5">
    <name type="scientific">Hibiscus sabdariffa</name>
    <name type="common">roselle</name>
    <dbReference type="NCBI Taxonomy" id="183260"/>
    <lineage>
        <taxon>Eukaryota</taxon>
        <taxon>Viridiplantae</taxon>
        <taxon>Streptophyta</taxon>
        <taxon>Embryophyta</taxon>
        <taxon>Tracheophyta</taxon>
        <taxon>Spermatophyta</taxon>
        <taxon>Magnoliopsida</taxon>
        <taxon>eudicotyledons</taxon>
        <taxon>Gunneridae</taxon>
        <taxon>Pentapetalae</taxon>
        <taxon>rosids</taxon>
        <taxon>malvids</taxon>
        <taxon>Malvales</taxon>
        <taxon>Malvaceae</taxon>
        <taxon>Malvoideae</taxon>
        <taxon>Hibiscus</taxon>
    </lineage>
</organism>
<proteinExistence type="predicted"/>
<feature type="domain" description="GAG-pre-integrase" evidence="2">
    <location>
        <begin position="161"/>
        <end position="226"/>
    </location>
</feature>
<dbReference type="Pfam" id="PF22936">
    <property type="entry name" value="Pol_BBD"/>
    <property type="match status" value="1"/>
</dbReference>
<dbReference type="Proteomes" id="UP001472677">
    <property type="component" value="Unassembled WGS sequence"/>
</dbReference>
<feature type="domain" description="Retrovirus-related Pol polyprotein from transposon TNT 1-94-like beta-barrel" evidence="3">
    <location>
        <begin position="63"/>
        <end position="134"/>
    </location>
</feature>
<reference evidence="4 5" key="1">
    <citation type="journal article" date="2024" name="G3 (Bethesda)">
        <title>Genome assembly of Hibiscus sabdariffa L. provides insights into metabolisms of medicinal natural products.</title>
        <authorList>
            <person name="Kim T."/>
        </authorList>
    </citation>
    <scope>NUCLEOTIDE SEQUENCE [LARGE SCALE GENOMIC DNA]</scope>
    <source>
        <strain evidence="4">TK-2024</strain>
        <tissue evidence="4">Old leaves</tissue>
    </source>
</reference>
<evidence type="ECO:0000259" key="3">
    <source>
        <dbReference type="Pfam" id="PF22936"/>
    </source>
</evidence>
<evidence type="ECO:0008006" key="6">
    <source>
        <dbReference type="Google" id="ProtNLM"/>
    </source>
</evidence>
<comment type="caution">
    <text evidence="4">The sequence shown here is derived from an EMBL/GenBank/DDBJ whole genome shotgun (WGS) entry which is preliminary data.</text>
</comment>
<evidence type="ECO:0000313" key="4">
    <source>
        <dbReference type="EMBL" id="KAK8596543.1"/>
    </source>
</evidence>
<feature type="region of interest" description="Disordered" evidence="1">
    <location>
        <begin position="1"/>
        <end position="31"/>
    </location>
</feature>
<protein>
    <recommendedName>
        <fullName evidence="6">GAG-pre-integrase domain-containing protein</fullName>
    </recommendedName>
</protein>
<dbReference type="EMBL" id="JBBPBM010000002">
    <property type="protein sequence ID" value="KAK8596543.1"/>
    <property type="molecule type" value="Genomic_DNA"/>
</dbReference>
<keyword evidence="5" id="KW-1185">Reference proteome</keyword>
<sequence length="328" mass="37416">MERLEEVLMVTKNRGNRENNGKGRDKSQSKSRSRYKNLECYHCGHLKKYCFKWKKENKGGGDEHDQNDDEKFDRIASATREDLLMGNEGLVPVTSMGNVNLVSNNGTKLTLKDVRHAPDIRLNLISAGKFDDERFCNTFSEGQWKLTKGSLVEARGKKSSNLYLMHASISRDTVNVTANENSTELWHKWLSHMSEKGHNFLAKKNQILGLKNATLKKYAHFLAKKQRRVFFRSRPPHRRSELLELVHSDVCGPIKKEDSSDIGDLATMNLVPMDLSPNHIQDDVRGDVNYAQQDMGNFDAPIDNVVNDQQQTHIAPPTAPLWRSSRDQ</sequence>